<dbReference type="Proteomes" id="UP000294933">
    <property type="component" value="Unassembled WGS sequence"/>
</dbReference>
<dbReference type="OrthoDB" id="2615105at2759"/>
<protein>
    <submittedName>
        <fullName evidence="1">Uncharacterized protein</fullName>
    </submittedName>
</protein>
<reference evidence="1 2" key="1">
    <citation type="submission" date="2018-06" db="EMBL/GenBank/DDBJ databases">
        <title>A transcriptomic atlas of mushroom development highlights an independent origin of complex multicellularity.</title>
        <authorList>
            <consortium name="DOE Joint Genome Institute"/>
            <person name="Krizsan K."/>
            <person name="Almasi E."/>
            <person name="Merenyi Z."/>
            <person name="Sahu N."/>
            <person name="Viragh M."/>
            <person name="Koszo T."/>
            <person name="Mondo S."/>
            <person name="Kiss B."/>
            <person name="Balint B."/>
            <person name="Kues U."/>
            <person name="Barry K."/>
            <person name="Hegedus J.C."/>
            <person name="Henrissat B."/>
            <person name="Johnson J."/>
            <person name="Lipzen A."/>
            <person name="Ohm R."/>
            <person name="Nagy I."/>
            <person name="Pangilinan J."/>
            <person name="Yan J."/>
            <person name="Xiong Y."/>
            <person name="Grigoriev I.V."/>
            <person name="Hibbett D.S."/>
            <person name="Nagy L.G."/>
        </authorList>
    </citation>
    <scope>NUCLEOTIDE SEQUENCE [LARGE SCALE GENOMIC DNA]</scope>
    <source>
        <strain evidence="1 2">SZMC22713</strain>
    </source>
</reference>
<proteinExistence type="predicted"/>
<feature type="non-terminal residue" evidence="1">
    <location>
        <position position="1"/>
    </location>
</feature>
<keyword evidence="2" id="KW-1185">Reference proteome</keyword>
<evidence type="ECO:0000313" key="2">
    <source>
        <dbReference type="Proteomes" id="UP000294933"/>
    </source>
</evidence>
<accession>A0A4Y7PI98</accession>
<evidence type="ECO:0000313" key="1">
    <source>
        <dbReference type="EMBL" id="TDL15117.1"/>
    </source>
</evidence>
<name>A0A4Y7PI98_9AGAM</name>
<gene>
    <name evidence="1" type="ORF">BD410DRAFT_733125</name>
</gene>
<organism evidence="1 2">
    <name type="scientific">Rickenella mellea</name>
    <dbReference type="NCBI Taxonomy" id="50990"/>
    <lineage>
        <taxon>Eukaryota</taxon>
        <taxon>Fungi</taxon>
        <taxon>Dikarya</taxon>
        <taxon>Basidiomycota</taxon>
        <taxon>Agaricomycotina</taxon>
        <taxon>Agaricomycetes</taxon>
        <taxon>Hymenochaetales</taxon>
        <taxon>Rickenellaceae</taxon>
        <taxon>Rickenella</taxon>
    </lineage>
</organism>
<dbReference type="EMBL" id="ML170289">
    <property type="protein sequence ID" value="TDL15117.1"/>
    <property type="molecule type" value="Genomic_DNA"/>
</dbReference>
<sequence>WMINPSLEHLFWVPYWSRSQLYWPRNKLIIGGRPTKIDFTKFKCGTSWEQCRTPTI</sequence>
<dbReference type="VEuPathDB" id="FungiDB:BD410DRAFT_733125"/>
<dbReference type="AlphaFoldDB" id="A0A4Y7PI98"/>